<dbReference type="InterPro" id="IPR036397">
    <property type="entry name" value="RNaseH_sf"/>
</dbReference>
<dbReference type="AlphaFoldDB" id="A0A8K9XHD7"/>
<evidence type="ECO:0000313" key="2">
    <source>
        <dbReference type="Proteomes" id="UP000694395"/>
    </source>
</evidence>
<reference evidence="1" key="2">
    <citation type="submission" date="2025-08" db="UniProtKB">
        <authorList>
            <consortium name="Ensembl"/>
        </authorList>
    </citation>
    <scope>IDENTIFICATION</scope>
</reference>
<dbReference type="Gene3D" id="3.30.420.10">
    <property type="entry name" value="Ribonuclease H-like superfamily/Ribonuclease H"/>
    <property type="match status" value="1"/>
</dbReference>
<organism evidence="1 2">
    <name type="scientific">Oncorhynchus mykiss</name>
    <name type="common">Rainbow trout</name>
    <name type="synonym">Salmo gairdneri</name>
    <dbReference type="NCBI Taxonomy" id="8022"/>
    <lineage>
        <taxon>Eukaryota</taxon>
        <taxon>Metazoa</taxon>
        <taxon>Chordata</taxon>
        <taxon>Craniata</taxon>
        <taxon>Vertebrata</taxon>
        <taxon>Euteleostomi</taxon>
        <taxon>Actinopterygii</taxon>
        <taxon>Neopterygii</taxon>
        <taxon>Teleostei</taxon>
        <taxon>Protacanthopterygii</taxon>
        <taxon>Salmoniformes</taxon>
        <taxon>Salmonidae</taxon>
        <taxon>Salmoninae</taxon>
        <taxon>Oncorhynchus</taxon>
    </lineage>
</organism>
<keyword evidence="2" id="KW-1185">Reference proteome</keyword>
<dbReference type="Proteomes" id="UP000694395">
    <property type="component" value="Chromosome 11"/>
</dbReference>
<dbReference type="GO" id="GO:0003676">
    <property type="term" value="F:nucleic acid binding"/>
    <property type="evidence" value="ECO:0007669"/>
    <property type="project" value="InterPro"/>
</dbReference>
<dbReference type="Ensembl" id="ENSOMYT00000162716.1">
    <property type="protein sequence ID" value="ENSOMYP00000132923.1"/>
    <property type="gene ID" value="ENSOMYG00000067073.1"/>
</dbReference>
<evidence type="ECO:0000313" key="1">
    <source>
        <dbReference type="Ensembl" id="ENSOMYP00000132923.1"/>
    </source>
</evidence>
<accession>A0A8K9XHD7</accession>
<dbReference type="GeneTree" id="ENSGT00990000211545"/>
<proteinExistence type="predicted"/>
<reference evidence="1" key="1">
    <citation type="submission" date="2020-07" db="EMBL/GenBank/DDBJ databases">
        <title>A long reads based de novo assembly of the rainbow trout Arlee double haploid line genome.</title>
        <authorList>
            <person name="Gao G."/>
            <person name="Palti Y."/>
        </authorList>
    </citation>
    <scope>NUCLEOTIDE SEQUENCE [LARGE SCALE GENOMIC DNA]</scope>
</reference>
<reference evidence="1" key="3">
    <citation type="submission" date="2025-09" db="UniProtKB">
        <authorList>
            <consortium name="Ensembl"/>
        </authorList>
    </citation>
    <scope>IDENTIFICATION</scope>
</reference>
<name>A0A8K9XHD7_ONCMY</name>
<sequence length="87" mass="9916">MNYTLDGVSIHPVTHYKDTGVLPNSLSTGKILEENLIPSAFHQTLKDEFTFQQDNNPKHKAKSTPELFTNMTLNVPEWPNYNLKMAI</sequence>
<protein>
    <submittedName>
        <fullName evidence="1">Uncharacterized protein</fullName>
    </submittedName>
</protein>